<organism evidence="1 2">
    <name type="scientific">Companilactobacillus nodensis DSM 19682 = JCM 14932 = NBRC 107160</name>
    <dbReference type="NCBI Taxonomy" id="1423775"/>
    <lineage>
        <taxon>Bacteria</taxon>
        <taxon>Bacillati</taxon>
        <taxon>Bacillota</taxon>
        <taxon>Bacilli</taxon>
        <taxon>Lactobacillales</taxon>
        <taxon>Lactobacillaceae</taxon>
        <taxon>Companilactobacillus</taxon>
    </lineage>
</organism>
<protein>
    <submittedName>
        <fullName evidence="1">Uncharacterized protein</fullName>
    </submittedName>
</protein>
<keyword evidence="2" id="KW-1185">Reference proteome</keyword>
<accession>A0A0R1K605</accession>
<evidence type="ECO:0000313" key="2">
    <source>
        <dbReference type="Proteomes" id="UP000051248"/>
    </source>
</evidence>
<reference evidence="1 2" key="1">
    <citation type="journal article" date="2015" name="Genome Announc.">
        <title>Expanding the biotechnology potential of lactobacilli through comparative genomics of 213 strains and associated genera.</title>
        <authorList>
            <person name="Sun Z."/>
            <person name="Harris H.M."/>
            <person name="McCann A."/>
            <person name="Guo C."/>
            <person name="Argimon S."/>
            <person name="Zhang W."/>
            <person name="Yang X."/>
            <person name="Jeffery I.B."/>
            <person name="Cooney J.C."/>
            <person name="Kagawa T.F."/>
            <person name="Liu W."/>
            <person name="Song Y."/>
            <person name="Salvetti E."/>
            <person name="Wrobel A."/>
            <person name="Rasinkangas P."/>
            <person name="Parkhill J."/>
            <person name="Rea M.C."/>
            <person name="O'Sullivan O."/>
            <person name="Ritari J."/>
            <person name="Douillard F.P."/>
            <person name="Paul Ross R."/>
            <person name="Yang R."/>
            <person name="Briner A.E."/>
            <person name="Felis G.E."/>
            <person name="de Vos W.M."/>
            <person name="Barrangou R."/>
            <person name="Klaenhammer T.R."/>
            <person name="Caufield P.W."/>
            <person name="Cui Y."/>
            <person name="Zhang H."/>
            <person name="O'Toole P.W."/>
        </authorList>
    </citation>
    <scope>NUCLEOTIDE SEQUENCE [LARGE SCALE GENOMIC DNA]</scope>
    <source>
        <strain evidence="1 2">DSM 19682</strain>
    </source>
</reference>
<dbReference type="EMBL" id="AZDZ01000022">
    <property type="protein sequence ID" value="KRK78699.1"/>
    <property type="molecule type" value="Genomic_DNA"/>
</dbReference>
<proteinExistence type="predicted"/>
<dbReference type="AlphaFoldDB" id="A0A0R1K605"/>
<dbReference type="PATRIC" id="fig|1423775.4.peg.2519"/>
<dbReference type="Proteomes" id="UP000051248">
    <property type="component" value="Unassembled WGS sequence"/>
</dbReference>
<name>A0A0R1K605_9LACO</name>
<evidence type="ECO:0000313" key="1">
    <source>
        <dbReference type="EMBL" id="KRK78699.1"/>
    </source>
</evidence>
<sequence length="126" mass="14513">MIQMAKFIDVKYPDGSEKIFKSISSIKNDSTYLTLDNTVNEVHVHIPTQSVAPKLYFYVINSDEINDDLIENLPNAYTTHSALIRFFDGKYNVHAKKNIKLDGKYLTYISGDNIIFVKMDKKDDRT</sequence>
<comment type="caution">
    <text evidence="1">The sequence shown here is derived from an EMBL/GenBank/DDBJ whole genome shotgun (WGS) entry which is preliminary data.</text>
</comment>
<gene>
    <name evidence="1" type="ORF">FD03_GL002476</name>
</gene>